<dbReference type="Proteomes" id="UP000588068">
    <property type="component" value="Unassembled WGS sequence"/>
</dbReference>
<dbReference type="EMBL" id="JACHHZ010000003">
    <property type="protein sequence ID" value="MBB6093895.1"/>
    <property type="molecule type" value="Genomic_DNA"/>
</dbReference>
<dbReference type="InterPro" id="IPR011008">
    <property type="entry name" value="Dimeric_a/b-barrel"/>
</dbReference>
<protein>
    <recommendedName>
        <fullName evidence="3">Antibiotic biosynthesis monooxygenase</fullName>
    </recommendedName>
</protein>
<evidence type="ECO:0000313" key="1">
    <source>
        <dbReference type="EMBL" id="MBB6093895.1"/>
    </source>
</evidence>
<organism evidence="1 2">
    <name type="scientific">Povalibacter uvarum</name>
    <dbReference type="NCBI Taxonomy" id="732238"/>
    <lineage>
        <taxon>Bacteria</taxon>
        <taxon>Pseudomonadati</taxon>
        <taxon>Pseudomonadota</taxon>
        <taxon>Gammaproteobacteria</taxon>
        <taxon>Steroidobacterales</taxon>
        <taxon>Steroidobacteraceae</taxon>
        <taxon>Povalibacter</taxon>
    </lineage>
</organism>
<evidence type="ECO:0000313" key="2">
    <source>
        <dbReference type="Proteomes" id="UP000588068"/>
    </source>
</evidence>
<evidence type="ECO:0008006" key="3">
    <source>
        <dbReference type="Google" id="ProtNLM"/>
    </source>
</evidence>
<reference evidence="1 2" key="1">
    <citation type="submission" date="2020-08" db="EMBL/GenBank/DDBJ databases">
        <title>Genomic Encyclopedia of Type Strains, Phase IV (KMG-IV): sequencing the most valuable type-strain genomes for metagenomic binning, comparative biology and taxonomic classification.</title>
        <authorList>
            <person name="Goeker M."/>
        </authorList>
    </citation>
    <scope>NUCLEOTIDE SEQUENCE [LARGE SCALE GENOMIC DNA]</scope>
    <source>
        <strain evidence="1 2">DSM 26723</strain>
    </source>
</reference>
<dbReference type="AlphaFoldDB" id="A0A841HPP8"/>
<dbReference type="SUPFAM" id="SSF54909">
    <property type="entry name" value="Dimeric alpha+beta barrel"/>
    <property type="match status" value="1"/>
</dbReference>
<dbReference type="RefSeq" id="WP_184332684.1">
    <property type="nucleotide sequence ID" value="NZ_JACHHZ010000003.1"/>
</dbReference>
<sequence length="100" mass="11470">MIARLWTGRVPNDKASAYLKLMHDVAIPDYRSVSGNQGAWCLHRVDGEHTVVSMLTFWIDYAAIERFAGTPIDTAKYYDFDPDFLVEMTPRVEHYEVISS</sequence>
<comment type="caution">
    <text evidence="1">The sequence shown here is derived from an EMBL/GenBank/DDBJ whole genome shotgun (WGS) entry which is preliminary data.</text>
</comment>
<gene>
    <name evidence="1" type="ORF">HNQ60_002776</name>
</gene>
<name>A0A841HPP8_9GAMM</name>
<keyword evidence="2" id="KW-1185">Reference proteome</keyword>
<accession>A0A841HPP8</accession>
<proteinExistence type="predicted"/>